<accession>A0A930VZN8</accession>
<gene>
    <name evidence="4" type="ORF">HXK23_02710</name>
</gene>
<dbReference type="PANTHER" id="PTHR30483:SF6">
    <property type="entry name" value="PERIPLASMIC BINDING PROTEIN OF ABC TRANSPORTER FOR NATURAL AMINO ACIDS"/>
    <property type="match status" value="1"/>
</dbReference>
<feature type="non-terminal residue" evidence="4">
    <location>
        <position position="1"/>
    </location>
</feature>
<evidence type="ECO:0000256" key="2">
    <source>
        <dbReference type="ARBA" id="ARBA00022729"/>
    </source>
</evidence>
<proteinExistence type="inferred from homology"/>
<sequence>AGGRQIVPIAEDEKGDSTEAILVYNKLLDENVCAILGDVTSTPTIALAQKSVLDNIPCVTASATAEDVVAHGNNMFRATVTDPFQGVVLAEFAKKQGYQRVGTIFNSGGDYEIGVNNAFVQRARELGIEVVSQQGYPTGAVDFNAQLTSIIGLDPDAILAPNYYQDNGKIVTQARQLGCKKPFMGADGWAGIIGGEQDYASAADLEGCFYCSAFVASNPDEKVQHFVKAYTEEYGEAPTNFCSLGYDAAMILCSALKTVEKRGYTYNSNEYRQAIIDAIASGVVEGVTGTLSYQGTGDPVKSTLIITFKDGKESIYDTINPS</sequence>
<name>A0A930VZN8_9ACTN</name>
<dbReference type="AlphaFoldDB" id="A0A930VZN8"/>
<dbReference type="CDD" id="cd06347">
    <property type="entry name" value="PBP1_ABC_LivK_ligand_binding-like"/>
    <property type="match status" value="1"/>
</dbReference>
<feature type="domain" description="Leucine-binding protein" evidence="3">
    <location>
        <begin position="2"/>
        <end position="295"/>
    </location>
</feature>
<evidence type="ECO:0000313" key="5">
    <source>
        <dbReference type="Proteomes" id="UP000772566"/>
    </source>
</evidence>
<dbReference type="InterPro" id="IPR028081">
    <property type="entry name" value="Leu-bd"/>
</dbReference>
<comment type="caution">
    <text evidence="4">The sequence shown here is derived from an EMBL/GenBank/DDBJ whole genome shotgun (WGS) entry which is preliminary data.</text>
</comment>
<dbReference type="Gene3D" id="3.40.50.2300">
    <property type="match status" value="2"/>
</dbReference>
<evidence type="ECO:0000259" key="3">
    <source>
        <dbReference type="Pfam" id="PF13458"/>
    </source>
</evidence>
<reference evidence="4" key="1">
    <citation type="submission" date="2020-04" db="EMBL/GenBank/DDBJ databases">
        <title>Deep metagenomics examines the oral microbiome during advanced dental caries in children, revealing novel taxa and co-occurrences with host molecules.</title>
        <authorList>
            <person name="Baker J.L."/>
            <person name="Morton J.T."/>
            <person name="Dinis M."/>
            <person name="Alvarez R."/>
            <person name="Tran N.C."/>
            <person name="Knight R."/>
            <person name="Edlund A."/>
        </authorList>
    </citation>
    <scope>NUCLEOTIDE SEQUENCE</scope>
    <source>
        <strain evidence="4">JCVI_22A_bin.2</strain>
    </source>
</reference>
<dbReference type="Proteomes" id="UP000772566">
    <property type="component" value="Unassembled WGS sequence"/>
</dbReference>
<keyword evidence="2" id="KW-0732">Signal</keyword>
<comment type="similarity">
    <text evidence="1">Belongs to the leucine-binding protein family.</text>
</comment>
<dbReference type="InterPro" id="IPR051010">
    <property type="entry name" value="BCAA_transport"/>
</dbReference>
<dbReference type="EMBL" id="JABZGT010000120">
    <property type="protein sequence ID" value="MBF4809125.1"/>
    <property type="molecule type" value="Genomic_DNA"/>
</dbReference>
<dbReference type="InterPro" id="IPR028082">
    <property type="entry name" value="Peripla_BP_I"/>
</dbReference>
<evidence type="ECO:0000256" key="1">
    <source>
        <dbReference type="ARBA" id="ARBA00010062"/>
    </source>
</evidence>
<dbReference type="SUPFAM" id="SSF53822">
    <property type="entry name" value="Periplasmic binding protein-like I"/>
    <property type="match status" value="1"/>
</dbReference>
<protein>
    <submittedName>
        <fullName evidence="4">ABC transporter substrate-binding protein</fullName>
    </submittedName>
</protein>
<organism evidence="4 5">
    <name type="scientific">Lancefieldella parvula</name>
    <dbReference type="NCBI Taxonomy" id="1382"/>
    <lineage>
        <taxon>Bacteria</taxon>
        <taxon>Bacillati</taxon>
        <taxon>Actinomycetota</taxon>
        <taxon>Coriobacteriia</taxon>
        <taxon>Coriobacteriales</taxon>
        <taxon>Atopobiaceae</taxon>
        <taxon>Lancefieldella</taxon>
    </lineage>
</organism>
<dbReference type="PANTHER" id="PTHR30483">
    <property type="entry name" value="LEUCINE-SPECIFIC-BINDING PROTEIN"/>
    <property type="match status" value="1"/>
</dbReference>
<evidence type="ECO:0000313" key="4">
    <source>
        <dbReference type="EMBL" id="MBF4809125.1"/>
    </source>
</evidence>
<dbReference type="Pfam" id="PF13458">
    <property type="entry name" value="Peripla_BP_6"/>
    <property type="match status" value="1"/>
</dbReference>